<dbReference type="Pfam" id="PF21196">
    <property type="entry name" value="PcrA_UvrD_tudor"/>
    <property type="match status" value="1"/>
</dbReference>
<dbReference type="FunFam" id="1.10.486.10:FF:000003">
    <property type="entry name" value="ATP-dependent DNA helicase"/>
    <property type="match status" value="1"/>
</dbReference>
<feature type="binding site" evidence="13">
    <location>
        <begin position="143"/>
        <end position="150"/>
    </location>
    <ligand>
        <name>ATP</name>
        <dbReference type="ChEBI" id="CHEBI:30616"/>
    </ligand>
</feature>
<dbReference type="PROSITE" id="PS51217">
    <property type="entry name" value="UVRD_HELICASE_CTER"/>
    <property type="match status" value="1"/>
</dbReference>
<evidence type="ECO:0000256" key="4">
    <source>
        <dbReference type="ARBA" id="ARBA00022806"/>
    </source>
</evidence>
<dbReference type="CDD" id="cd17932">
    <property type="entry name" value="DEXQc_UvrD"/>
    <property type="match status" value="1"/>
</dbReference>
<dbReference type="PROSITE" id="PS51198">
    <property type="entry name" value="UVRD_HELICASE_ATP_BIND"/>
    <property type="match status" value="1"/>
</dbReference>
<accession>A0A7W9Q6Y1</accession>
<evidence type="ECO:0000256" key="3">
    <source>
        <dbReference type="ARBA" id="ARBA00022801"/>
    </source>
</evidence>
<dbReference type="Pfam" id="PF13361">
    <property type="entry name" value="UvrD_C"/>
    <property type="match status" value="1"/>
</dbReference>
<dbReference type="GO" id="GO:0009314">
    <property type="term" value="P:response to radiation"/>
    <property type="evidence" value="ECO:0007669"/>
    <property type="project" value="UniProtKB-ARBA"/>
</dbReference>
<evidence type="ECO:0000259" key="16">
    <source>
        <dbReference type="PROSITE" id="PS51217"/>
    </source>
</evidence>
<keyword evidence="2 13" id="KW-0547">Nucleotide-binding</keyword>
<dbReference type="GO" id="GO:0005829">
    <property type="term" value="C:cytosol"/>
    <property type="evidence" value="ECO:0007669"/>
    <property type="project" value="TreeGrafter"/>
</dbReference>
<dbReference type="GO" id="GO:0005524">
    <property type="term" value="F:ATP binding"/>
    <property type="evidence" value="ECO:0007669"/>
    <property type="project" value="UniProtKB-UniRule"/>
</dbReference>
<keyword evidence="18" id="KW-1185">Reference proteome</keyword>
<dbReference type="Proteomes" id="UP000588098">
    <property type="component" value="Unassembled WGS sequence"/>
</dbReference>
<comment type="similarity">
    <text evidence="1">Belongs to the helicase family. UvrD subfamily.</text>
</comment>
<evidence type="ECO:0000256" key="9">
    <source>
        <dbReference type="ARBA" id="ARBA00034808"/>
    </source>
</evidence>
<keyword evidence="4 13" id="KW-0347">Helicase</keyword>
<protein>
    <recommendedName>
        <fullName evidence="11">ATP-dependent DNA helicase UvrD1</fullName>
        <ecNumber evidence="9">5.6.2.4</ecNumber>
    </recommendedName>
    <alternativeName>
        <fullName evidence="12">DNA 3'-5' helicase UvrD1</fullName>
    </alternativeName>
</protein>
<feature type="domain" description="UvrD-like helicase ATP-binding" evidence="15">
    <location>
        <begin position="122"/>
        <end position="411"/>
    </location>
</feature>
<dbReference type="GO" id="GO:0043138">
    <property type="term" value="F:3'-5' DNA helicase activity"/>
    <property type="evidence" value="ECO:0007669"/>
    <property type="project" value="UniProtKB-EC"/>
</dbReference>
<dbReference type="PANTHER" id="PTHR11070">
    <property type="entry name" value="UVRD / RECB / PCRA DNA HELICASE FAMILY MEMBER"/>
    <property type="match status" value="1"/>
</dbReference>
<dbReference type="Gene3D" id="1.10.486.10">
    <property type="entry name" value="PCRA, domain 4"/>
    <property type="match status" value="2"/>
</dbReference>
<dbReference type="AlphaFoldDB" id="A0A7W9Q6Y1"/>
<reference evidence="17 18" key="1">
    <citation type="submission" date="2020-08" db="EMBL/GenBank/DDBJ databases">
        <title>Genomic Encyclopedia of Type Strains, Phase III (KMG-III): the genomes of soil and plant-associated and newly described type strains.</title>
        <authorList>
            <person name="Whitman W."/>
        </authorList>
    </citation>
    <scope>NUCLEOTIDE SEQUENCE [LARGE SCALE GENOMIC DNA]</scope>
    <source>
        <strain evidence="17 18">CECT 8305</strain>
    </source>
</reference>
<dbReference type="Gene3D" id="1.10.10.160">
    <property type="match status" value="1"/>
</dbReference>
<proteinExistence type="inferred from homology"/>
<dbReference type="GO" id="GO:0033202">
    <property type="term" value="C:DNA helicase complex"/>
    <property type="evidence" value="ECO:0007669"/>
    <property type="project" value="TreeGrafter"/>
</dbReference>
<keyword evidence="6" id="KW-0238">DNA-binding</keyword>
<dbReference type="InterPro" id="IPR014017">
    <property type="entry name" value="DNA_helicase_UvrD-like_C"/>
</dbReference>
<name>A0A7W9Q6Y1_9ACTN</name>
<evidence type="ECO:0000259" key="15">
    <source>
        <dbReference type="PROSITE" id="PS51198"/>
    </source>
</evidence>
<keyword evidence="7" id="KW-0413">Isomerase</keyword>
<feature type="region of interest" description="Disordered" evidence="14">
    <location>
        <begin position="1"/>
        <end position="47"/>
    </location>
</feature>
<dbReference type="CDD" id="cd18807">
    <property type="entry name" value="SF1_C_UvrD"/>
    <property type="match status" value="1"/>
</dbReference>
<dbReference type="EMBL" id="JACHJL010000003">
    <property type="protein sequence ID" value="MBB5934751.1"/>
    <property type="molecule type" value="Genomic_DNA"/>
</dbReference>
<evidence type="ECO:0000256" key="11">
    <source>
        <dbReference type="ARBA" id="ARBA00067565"/>
    </source>
</evidence>
<evidence type="ECO:0000256" key="5">
    <source>
        <dbReference type="ARBA" id="ARBA00022840"/>
    </source>
</evidence>
<sequence>MSSLFDDSFLADLENAGGEPPPDDHETPEDDPGHSEGPAGPASEQVPHDLFAGWDHQHSQGHGPGGAAASFGAAAAGFGERAGFAASPEAYEEPGSYAYGEREAYYRDGAPRPVVDPVALLEGLNDQQRAAVVHAGGALLIVAGAGSGKTRVLTHRIAHLLSAHRAHPGEILAITFTNKAAGEMKERVQELVGPRANAMWVSTFHSACVRILRRESKKLGFTSSFSIYDAADSKRLMALVCRDLDLDPKRFPPKSFSAKVSNLKNELIDEEAFAAQVSGDNAGSGGGFEKTVAEAYTMYQARLREANALDFDDIIMTTVHLLQAFPEVAEHYRRRFRHVLVDEYQDTNHAQYTLVRELVGPADSAAELCVVGDADQSIYAFRGATIRNILQFEEDYPNATTILLEQNYRSTQTILSAANAVIERNENRRPKNLWTDAGAGATITGYVADTEHDEAQYVADEIDRLTDTGDARTGDVAVFYRTNAQSRVFEEVFIRVGLPYKVVGGVRFYERKEVRDILAYLRVLANPEDTVPLRRILNVPKRGIGERAEAMIDALAQREKISFAQALRRVDEAYGMAARSANAVKRFNVLLEDLRTIVESGAGPATVLEAVLERTGYLAELQASTDPQDETRVENLQELAAVALEFEQERGAATDEPTDTEQPADTGQLADTEQLADAAKTADAVEAVEAAAAVEEAAAAAARGAGGVGAGAGADADAGAGEVAEVVGAGGDADAGAGGDTGAGGGAVTGTLAEFLERVALVADSDQIPDDDSEGTGVITLMTLHTAKGLEFPVVFLTGLEDGVFPHMRALGQAKELEEERRLAYVGITRARERLYLTRSTLRSAWGQPAYNPPSRFLDEIPDQYLTWKRTGPATPSASMGSVASSLSSSMSASTRSGGRGTTNAFATRRVKDHPVVSLTVGDRVTHDSFGLGTVVAIKGSGDAAEATIDFGEEKPKRLLLRYAPVQKL</sequence>
<comment type="caution">
    <text evidence="17">The sequence shown here is derived from an EMBL/GenBank/DDBJ whole genome shotgun (WGS) entry which is preliminary data.</text>
</comment>
<gene>
    <name evidence="17" type="ORF">FHS42_001798</name>
</gene>
<dbReference type="InterPro" id="IPR014016">
    <property type="entry name" value="UvrD-like_ATP-bd"/>
</dbReference>
<evidence type="ECO:0000256" key="8">
    <source>
        <dbReference type="ARBA" id="ARBA00034617"/>
    </source>
</evidence>
<comment type="catalytic activity">
    <reaction evidence="10">
        <text>ATP + H2O = ADP + phosphate + H(+)</text>
        <dbReference type="Rhea" id="RHEA:13065"/>
        <dbReference type="ChEBI" id="CHEBI:15377"/>
        <dbReference type="ChEBI" id="CHEBI:15378"/>
        <dbReference type="ChEBI" id="CHEBI:30616"/>
        <dbReference type="ChEBI" id="CHEBI:43474"/>
        <dbReference type="ChEBI" id="CHEBI:456216"/>
        <dbReference type="EC" id="5.6.2.4"/>
    </reaction>
</comment>
<dbReference type="SUPFAM" id="SSF52540">
    <property type="entry name" value="P-loop containing nucleoside triphosphate hydrolases"/>
    <property type="match status" value="2"/>
</dbReference>
<dbReference type="InterPro" id="IPR027417">
    <property type="entry name" value="P-loop_NTPase"/>
</dbReference>
<dbReference type="Gene3D" id="3.40.50.300">
    <property type="entry name" value="P-loop containing nucleotide triphosphate hydrolases"/>
    <property type="match status" value="3"/>
</dbReference>
<organism evidence="17 18">
    <name type="scientific">Streptomyces zagrosensis</name>
    <dbReference type="NCBI Taxonomy" id="1042984"/>
    <lineage>
        <taxon>Bacteria</taxon>
        <taxon>Bacillati</taxon>
        <taxon>Actinomycetota</taxon>
        <taxon>Actinomycetes</taxon>
        <taxon>Kitasatosporales</taxon>
        <taxon>Streptomycetaceae</taxon>
        <taxon>Streptomyces</taxon>
    </lineage>
</organism>
<evidence type="ECO:0000256" key="6">
    <source>
        <dbReference type="ARBA" id="ARBA00023125"/>
    </source>
</evidence>
<dbReference type="FunFam" id="1.10.10.160:FF:000001">
    <property type="entry name" value="ATP-dependent DNA helicase"/>
    <property type="match status" value="1"/>
</dbReference>
<dbReference type="GO" id="GO:0016787">
    <property type="term" value="F:hydrolase activity"/>
    <property type="evidence" value="ECO:0007669"/>
    <property type="project" value="UniProtKB-UniRule"/>
</dbReference>
<keyword evidence="5 13" id="KW-0067">ATP-binding</keyword>
<evidence type="ECO:0000256" key="13">
    <source>
        <dbReference type="PROSITE-ProRule" id="PRU00560"/>
    </source>
</evidence>
<dbReference type="GO" id="GO:0000725">
    <property type="term" value="P:recombinational repair"/>
    <property type="evidence" value="ECO:0007669"/>
    <property type="project" value="TreeGrafter"/>
</dbReference>
<keyword evidence="3 13" id="KW-0378">Hydrolase</keyword>
<evidence type="ECO:0000256" key="1">
    <source>
        <dbReference type="ARBA" id="ARBA00009922"/>
    </source>
</evidence>
<dbReference type="GO" id="GO:0003677">
    <property type="term" value="F:DNA binding"/>
    <property type="evidence" value="ECO:0007669"/>
    <property type="project" value="UniProtKB-KW"/>
</dbReference>
<dbReference type="InterPro" id="IPR000212">
    <property type="entry name" value="DNA_helicase_UvrD/REP"/>
</dbReference>
<evidence type="ECO:0000313" key="17">
    <source>
        <dbReference type="EMBL" id="MBB5934751.1"/>
    </source>
</evidence>
<evidence type="ECO:0000256" key="12">
    <source>
        <dbReference type="ARBA" id="ARBA00077374"/>
    </source>
</evidence>
<dbReference type="Pfam" id="PF00580">
    <property type="entry name" value="UvrD-helicase"/>
    <property type="match status" value="1"/>
</dbReference>
<evidence type="ECO:0000256" key="10">
    <source>
        <dbReference type="ARBA" id="ARBA00048988"/>
    </source>
</evidence>
<dbReference type="RefSeq" id="WP_184570473.1">
    <property type="nucleotide sequence ID" value="NZ_JACHJL010000003.1"/>
</dbReference>
<evidence type="ECO:0000256" key="14">
    <source>
        <dbReference type="SAM" id="MobiDB-lite"/>
    </source>
</evidence>
<dbReference type="PANTHER" id="PTHR11070:SF2">
    <property type="entry name" value="ATP-DEPENDENT DNA HELICASE SRS2"/>
    <property type="match status" value="1"/>
</dbReference>
<dbReference type="EC" id="5.6.2.4" evidence="9"/>
<evidence type="ECO:0000256" key="7">
    <source>
        <dbReference type="ARBA" id="ARBA00023235"/>
    </source>
</evidence>
<feature type="domain" description="UvrD-like helicase C-terminal" evidence="16">
    <location>
        <begin position="412"/>
        <end position="789"/>
    </location>
</feature>
<comment type="catalytic activity">
    <reaction evidence="8">
        <text>Couples ATP hydrolysis with the unwinding of duplex DNA by translocating in the 3'-5' direction.</text>
        <dbReference type="EC" id="5.6.2.4"/>
    </reaction>
</comment>
<evidence type="ECO:0000256" key="2">
    <source>
        <dbReference type="ARBA" id="ARBA00022741"/>
    </source>
</evidence>
<dbReference type="InterPro" id="IPR013986">
    <property type="entry name" value="DExx_box_DNA_helicase_dom_sf"/>
</dbReference>
<evidence type="ECO:0000313" key="18">
    <source>
        <dbReference type="Proteomes" id="UP000588098"/>
    </source>
</evidence>